<evidence type="ECO:0000256" key="6">
    <source>
        <dbReference type="SAM" id="MobiDB-lite"/>
    </source>
</evidence>
<reference evidence="9" key="1">
    <citation type="journal article" date="2012" name="Proc. Natl. Acad. Sci. U.S.A.">
        <title>Genome sequence of the button mushroom Agaricus bisporus reveals mechanisms governing adaptation to a humic-rich ecological niche.</title>
        <authorList>
            <person name="Morin E."/>
            <person name="Kohler A."/>
            <person name="Baker A.R."/>
            <person name="Foulongne-Oriol M."/>
            <person name="Lombard V."/>
            <person name="Nagy L.G."/>
            <person name="Ohm R.A."/>
            <person name="Patyshakuliyeva A."/>
            <person name="Brun A."/>
            <person name="Aerts A.L."/>
            <person name="Bailey A.M."/>
            <person name="Billette C."/>
            <person name="Coutinho P.M."/>
            <person name="Deakin G."/>
            <person name="Doddapaneni H."/>
            <person name="Floudas D."/>
            <person name="Grimwood J."/>
            <person name="Hilden K."/>
            <person name="Kuees U."/>
            <person name="LaButti K.M."/>
            <person name="Lapidus A."/>
            <person name="Lindquist E.A."/>
            <person name="Lucas S.M."/>
            <person name="Murat C."/>
            <person name="Riley R.W."/>
            <person name="Salamov A.A."/>
            <person name="Schmutz J."/>
            <person name="Subramanian V."/>
            <person name="Woesten H.A.B."/>
            <person name="Xu J."/>
            <person name="Eastwood D.C."/>
            <person name="Foster G.D."/>
            <person name="Sonnenberg A.S."/>
            <person name="Cullen D."/>
            <person name="de Vries R.P."/>
            <person name="Lundell T."/>
            <person name="Hibbett D.S."/>
            <person name="Henrissat B."/>
            <person name="Burton K.S."/>
            <person name="Kerrigan R.W."/>
            <person name="Challen M.P."/>
            <person name="Grigoriev I.V."/>
            <person name="Martin F."/>
        </authorList>
    </citation>
    <scope>NUCLEOTIDE SEQUENCE [LARGE SCALE GENOMIC DNA]</scope>
    <source>
        <strain evidence="9">JB137-S8 / ATCC MYA-4627 / FGSC 10392</strain>
    </source>
</reference>
<dbReference type="GO" id="GO:0051231">
    <property type="term" value="P:spindle elongation"/>
    <property type="evidence" value="ECO:0007669"/>
    <property type="project" value="TreeGrafter"/>
</dbReference>
<dbReference type="InterPro" id="IPR001752">
    <property type="entry name" value="Kinesin_motor_dom"/>
</dbReference>
<dbReference type="InterPro" id="IPR019734">
    <property type="entry name" value="TPR_rpt"/>
</dbReference>
<dbReference type="SMART" id="SM00129">
    <property type="entry name" value="KISc"/>
    <property type="match status" value="1"/>
</dbReference>
<dbReference type="OMA" id="EVENDPM"/>
<dbReference type="CDD" id="cd00106">
    <property type="entry name" value="KISc"/>
    <property type="match status" value="1"/>
</dbReference>
<proteinExistence type="inferred from homology"/>
<feature type="region of interest" description="Disordered" evidence="6">
    <location>
        <begin position="619"/>
        <end position="810"/>
    </location>
</feature>
<dbReference type="PANTHER" id="PTHR47969">
    <property type="entry name" value="CHROMOSOME-ASSOCIATED KINESIN KIF4A-RELATED"/>
    <property type="match status" value="1"/>
</dbReference>
<feature type="compositionally biased region" description="Basic and acidic residues" evidence="6">
    <location>
        <begin position="753"/>
        <end position="765"/>
    </location>
</feature>
<dbReference type="GO" id="GO:0005524">
    <property type="term" value="F:ATP binding"/>
    <property type="evidence" value="ECO:0007669"/>
    <property type="project" value="UniProtKB-UniRule"/>
</dbReference>
<dbReference type="EMBL" id="JH971418">
    <property type="protein sequence ID" value="EKM75162.1"/>
    <property type="molecule type" value="Genomic_DNA"/>
</dbReference>
<evidence type="ECO:0000256" key="1">
    <source>
        <dbReference type="ARBA" id="ARBA00022741"/>
    </source>
</evidence>
<dbReference type="Proteomes" id="UP000008493">
    <property type="component" value="Unassembled WGS sequence"/>
</dbReference>
<dbReference type="GO" id="GO:0005874">
    <property type="term" value="C:microtubule"/>
    <property type="evidence" value="ECO:0007669"/>
    <property type="project" value="UniProtKB-KW"/>
</dbReference>
<comment type="similarity">
    <text evidence="3 5">Belongs to the TRAFAC class myosin-kinesin ATPase superfamily. Kinesin family.</text>
</comment>
<dbReference type="InParanoid" id="K5WX70"/>
<dbReference type="KEGG" id="abp:AGABI1DRAFT109618"/>
<feature type="compositionally biased region" description="Polar residues" evidence="6">
    <location>
        <begin position="714"/>
        <end position="731"/>
    </location>
</feature>
<dbReference type="STRING" id="597362.K5WX70"/>
<keyword evidence="5" id="KW-0493">Microtubule</keyword>
<evidence type="ECO:0000256" key="3">
    <source>
        <dbReference type="PROSITE-ProRule" id="PRU00283"/>
    </source>
</evidence>
<feature type="region of interest" description="Disordered" evidence="6">
    <location>
        <begin position="471"/>
        <end position="518"/>
    </location>
</feature>
<feature type="domain" description="Kinesin motor" evidence="7">
    <location>
        <begin position="4"/>
        <end position="334"/>
    </location>
</feature>
<keyword evidence="9" id="KW-1185">Reference proteome</keyword>
<dbReference type="GO" id="GO:0007018">
    <property type="term" value="P:microtubule-based movement"/>
    <property type="evidence" value="ECO:0007669"/>
    <property type="project" value="InterPro"/>
</dbReference>
<feature type="repeat" description="TPR" evidence="4">
    <location>
        <begin position="567"/>
        <end position="600"/>
    </location>
</feature>
<evidence type="ECO:0000256" key="5">
    <source>
        <dbReference type="RuleBase" id="RU000394"/>
    </source>
</evidence>
<keyword evidence="2 3" id="KW-0067">ATP-binding</keyword>
<keyword evidence="1 3" id="KW-0547">Nucleotide-binding</keyword>
<name>K5WX70_AGABU</name>
<dbReference type="InterPro" id="IPR027417">
    <property type="entry name" value="P-loop_NTPase"/>
</dbReference>
<dbReference type="PROSITE" id="PS50067">
    <property type="entry name" value="KINESIN_MOTOR_2"/>
    <property type="match status" value="1"/>
</dbReference>
<dbReference type="GO" id="GO:0007052">
    <property type="term" value="P:mitotic spindle organization"/>
    <property type="evidence" value="ECO:0007669"/>
    <property type="project" value="TreeGrafter"/>
</dbReference>
<dbReference type="InterPro" id="IPR011990">
    <property type="entry name" value="TPR-like_helical_dom_sf"/>
</dbReference>
<dbReference type="GO" id="GO:0003777">
    <property type="term" value="F:microtubule motor activity"/>
    <property type="evidence" value="ECO:0007669"/>
    <property type="project" value="InterPro"/>
</dbReference>
<feature type="region of interest" description="Disordered" evidence="6">
    <location>
        <begin position="386"/>
        <end position="410"/>
    </location>
</feature>
<feature type="compositionally biased region" description="Basic and acidic residues" evidence="6">
    <location>
        <begin position="471"/>
        <end position="501"/>
    </location>
</feature>
<feature type="compositionally biased region" description="Basic residues" evidence="6">
    <location>
        <begin position="626"/>
        <end position="645"/>
    </location>
</feature>
<dbReference type="SUPFAM" id="SSF48452">
    <property type="entry name" value="TPR-like"/>
    <property type="match status" value="1"/>
</dbReference>
<dbReference type="GO" id="GO:0005875">
    <property type="term" value="C:microtubule associated complex"/>
    <property type="evidence" value="ECO:0007669"/>
    <property type="project" value="TreeGrafter"/>
</dbReference>
<accession>K5WX70</accession>
<keyword evidence="4" id="KW-0802">TPR repeat</keyword>
<feature type="binding site" evidence="3">
    <location>
        <begin position="96"/>
        <end position="103"/>
    </location>
    <ligand>
        <name>ATP</name>
        <dbReference type="ChEBI" id="CHEBI:30616"/>
    </ligand>
</feature>
<sequence>MAHSIKIAARLRPALPGEITDDNISIQLASNESTDSAMKSSHISVLNPRDITQIFKFPFPSCYDHNSTQKEIFRNDVEPLLDVVYKGVTVTIFAYGVTSSGKTHTMQGTKSDPGIIPRTVQALFGKRIQYPQYKISFTMSYMELYKDEPYDLLVTRENAPKLPVREDGNGMVFVANLSSVPIASALDFDQIYYQATKNRSIGATLLNRASSRSHAVLTIEVVMLDPLQQKTVTGKINLVDLAGSENNKLTGNDPSRMAESRAINQSLSVLGQVVHALNQGASRIPYRNSKLTRLLQDALGGSSMGLLICNLAPGTKFRQDTLNTLNFATRTKNVENKPVINERDNRLTAKPHFAAPPAPKPAPTVLQTIHTGASAASSSAGAAIATRRARASLGPSVPRMQRPRGSSIGLNNNVADFQRFALTGGRRLTETIDERSSMADFGMRGMTEKDIEDKITRVVEAEVAKRLAVERQKDEEERKVKEAKEKEEAEKRELERRKEEDVQGTPTKKGMQLPIPSGLLTPLLKKHRDLDDELRARLHDLEKKLEQGQKETSLASSLSPISKKKTGRAYVALARAHSEKGKLAEALELYRRAEAYVPDNIKLKERIIEIEWAVQNNKEFVPSPKPPRRERKKKNKGRGGGRGRKSNGVNPETRSSMAGVGVGCSKEEEEDGGDGETKKNGKGIGGDGPENGLKPSASRGRHHGHGQHKLGTIAETTEFGQEITNAANRGNSMPGLFMKVNKRPFGDVEEGDRDLKDGSSRRDGLRAPMKKVKLEEESDNGGMASEDEVEGHIRGEIASAQRGKALNKAA</sequence>
<dbReference type="SUPFAM" id="SSF52540">
    <property type="entry name" value="P-loop containing nucleoside triphosphate hydrolases"/>
    <property type="match status" value="1"/>
</dbReference>
<dbReference type="OrthoDB" id="3176171at2759"/>
<dbReference type="GeneID" id="18822757"/>
<dbReference type="RefSeq" id="XP_007334204.1">
    <property type="nucleotide sequence ID" value="XM_007334142.1"/>
</dbReference>
<dbReference type="GO" id="GO:0008017">
    <property type="term" value="F:microtubule binding"/>
    <property type="evidence" value="ECO:0007669"/>
    <property type="project" value="InterPro"/>
</dbReference>
<dbReference type="eggNOG" id="KOG0242">
    <property type="taxonomic scope" value="Eukaryota"/>
</dbReference>
<dbReference type="HOGENOM" id="CLU_001485_27_0_1"/>
<protein>
    <recommendedName>
        <fullName evidence="5">Kinesin-like protein</fullName>
    </recommendedName>
</protein>
<dbReference type="PROSITE" id="PS00411">
    <property type="entry name" value="KINESIN_MOTOR_1"/>
    <property type="match status" value="1"/>
</dbReference>
<dbReference type="InterPro" id="IPR019821">
    <property type="entry name" value="Kinesin_motor_CS"/>
</dbReference>
<evidence type="ECO:0000313" key="8">
    <source>
        <dbReference type="EMBL" id="EKM75162.1"/>
    </source>
</evidence>
<dbReference type="Gene3D" id="3.40.850.10">
    <property type="entry name" value="Kinesin motor domain"/>
    <property type="match status" value="1"/>
</dbReference>
<evidence type="ECO:0000259" key="7">
    <source>
        <dbReference type="PROSITE" id="PS50067"/>
    </source>
</evidence>
<dbReference type="AlphaFoldDB" id="K5WX70"/>
<dbReference type="InterPro" id="IPR027640">
    <property type="entry name" value="Kinesin-like_fam"/>
</dbReference>
<keyword evidence="3 5" id="KW-0505">Motor protein</keyword>
<dbReference type="SMART" id="SM00028">
    <property type="entry name" value="TPR"/>
    <property type="match status" value="1"/>
</dbReference>
<evidence type="ECO:0000256" key="2">
    <source>
        <dbReference type="ARBA" id="ARBA00022840"/>
    </source>
</evidence>
<dbReference type="PROSITE" id="PS50005">
    <property type="entry name" value="TPR"/>
    <property type="match status" value="1"/>
</dbReference>
<evidence type="ECO:0000256" key="4">
    <source>
        <dbReference type="PROSITE-ProRule" id="PRU00339"/>
    </source>
</evidence>
<dbReference type="InterPro" id="IPR036961">
    <property type="entry name" value="Kinesin_motor_dom_sf"/>
</dbReference>
<evidence type="ECO:0000313" key="9">
    <source>
        <dbReference type="Proteomes" id="UP000008493"/>
    </source>
</evidence>
<gene>
    <name evidence="8" type="ORF">AGABI1DRAFT_109618</name>
</gene>
<dbReference type="PANTHER" id="PTHR47969:SF9">
    <property type="entry name" value="KINESIN-LIKE PROTEIN"/>
    <property type="match status" value="1"/>
</dbReference>
<dbReference type="PRINTS" id="PR00380">
    <property type="entry name" value="KINESINHEAVY"/>
</dbReference>
<feature type="compositionally biased region" description="Basic residues" evidence="6">
    <location>
        <begin position="699"/>
        <end position="708"/>
    </location>
</feature>
<dbReference type="Pfam" id="PF00225">
    <property type="entry name" value="Kinesin"/>
    <property type="match status" value="1"/>
</dbReference>
<organism evidence="8 9">
    <name type="scientific">Agaricus bisporus var. burnettii (strain JB137-S8 / ATCC MYA-4627 / FGSC 10392)</name>
    <name type="common">White button mushroom</name>
    <dbReference type="NCBI Taxonomy" id="597362"/>
    <lineage>
        <taxon>Eukaryota</taxon>
        <taxon>Fungi</taxon>
        <taxon>Dikarya</taxon>
        <taxon>Basidiomycota</taxon>
        <taxon>Agaricomycotina</taxon>
        <taxon>Agaricomycetes</taxon>
        <taxon>Agaricomycetidae</taxon>
        <taxon>Agaricales</taxon>
        <taxon>Agaricineae</taxon>
        <taxon>Agaricaceae</taxon>
        <taxon>Agaricus</taxon>
    </lineage>
</organism>